<dbReference type="AlphaFoldDB" id="A0A914HIK2"/>
<dbReference type="GO" id="GO:0016787">
    <property type="term" value="F:hydrolase activity"/>
    <property type="evidence" value="ECO:0007669"/>
    <property type="project" value="UniProtKB-KW"/>
</dbReference>
<evidence type="ECO:0000259" key="12">
    <source>
        <dbReference type="PROSITE" id="PS51195"/>
    </source>
</evidence>
<keyword evidence="4 8" id="KW-0347">Helicase</keyword>
<dbReference type="SMART" id="SM00490">
    <property type="entry name" value="HELICc"/>
    <property type="match status" value="1"/>
</dbReference>
<name>A0A914HIK2_GLORO</name>
<dbReference type="EC" id="3.6.4.13" evidence="1"/>
<comment type="catalytic activity">
    <reaction evidence="6">
        <text>ATP + H2O = ADP + phosphate + H(+)</text>
        <dbReference type="Rhea" id="RHEA:13065"/>
        <dbReference type="ChEBI" id="CHEBI:15377"/>
        <dbReference type="ChEBI" id="CHEBI:15378"/>
        <dbReference type="ChEBI" id="CHEBI:30616"/>
        <dbReference type="ChEBI" id="CHEBI:43474"/>
        <dbReference type="ChEBI" id="CHEBI:456216"/>
        <dbReference type="EC" id="3.6.4.13"/>
    </reaction>
</comment>
<evidence type="ECO:0000313" key="14">
    <source>
        <dbReference type="WBParaSite" id="Gr19_v10_g177.t2"/>
    </source>
</evidence>
<dbReference type="PROSITE" id="PS51192">
    <property type="entry name" value="HELICASE_ATP_BIND_1"/>
    <property type="match status" value="1"/>
</dbReference>
<evidence type="ECO:0000259" key="10">
    <source>
        <dbReference type="PROSITE" id="PS51192"/>
    </source>
</evidence>
<keyword evidence="3 8" id="KW-0378">Hydrolase</keyword>
<dbReference type="PROSITE" id="PS00039">
    <property type="entry name" value="DEAD_ATP_HELICASE"/>
    <property type="match status" value="1"/>
</dbReference>
<evidence type="ECO:0000313" key="13">
    <source>
        <dbReference type="Proteomes" id="UP000887572"/>
    </source>
</evidence>
<keyword evidence="5 8" id="KW-0067">ATP-binding</keyword>
<dbReference type="PROSITE" id="PS51195">
    <property type="entry name" value="Q_MOTIF"/>
    <property type="match status" value="1"/>
</dbReference>
<keyword evidence="2 8" id="KW-0547">Nucleotide-binding</keyword>
<sequence>MSLISRTEIDKWMSNHEVTIHGNIPNPILRFEEANFPDAIVKNLLKHYQQPTTIQSITWPVAMSGTDLISIAKTGSGKTLGFILPAIVHVMNQPPRDPGDRNSNGPSIVVMLPTRELAIQVEEVAKEYGQVMGLTVCCCYGGASRGPQMLTLKRGVDICIATPGRLLDFMNSYVTTMSRCSFLVLDEADRMLDMGFEPQIRQIVDQIRPDRQTLMFSATWPRDVRNLAADFHKNPVHLTIIEVVDEHGKYNKLFDNLEGILKTERSTKVLIFVETKRKADSLVIDMRRNGFPALCIHGDKEQREREWVLAEFKEGRNNILVATDVAARGLDVDDIKFVINFDYPNNSEDYVHRIGRTGRRDRVGTSITFFTPSNAPKARDLIKVLEEAKQNVPVELANLSNGAVSYTSNGYGGSRGRPYGRGGGGSSNNSYGNTSFAPSGANRSFVSGGSYRGGGGGGDYGGGGGGNYRGGGGGGGNYRGGGGGDYGGGGGGGNYRGGGGGGDYGGGGGGNYRGGGGGGDYGGGGRARSRGGGGWAGGGGGGSFGGGGGGWES</sequence>
<feature type="region of interest" description="Disordered" evidence="9">
    <location>
        <begin position="411"/>
        <end position="431"/>
    </location>
</feature>
<evidence type="ECO:0000256" key="6">
    <source>
        <dbReference type="ARBA" id="ARBA00047984"/>
    </source>
</evidence>
<dbReference type="WBParaSite" id="Gr19_v10_g177.t2">
    <property type="protein sequence ID" value="Gr19_v10_g177.t2"/>
    <property type="gene ID" value="Gr19_v10_g177"/>
</dbReference>
<dbReference type="Pfam" id="PF00271">
    <property type="entry name" value="Helicase_C"/>
    <property type="match status" value="1"/>
</dbReference>
<protein>
    <recommendedName>
        <fullName evidence="1">RNA helicase</fullName>
        <ecNumber evidence="1">3.6.4.13</ecNumber>
    </recommendedName>
</protein>
<dbReference type="Proteomes" id="UP000887572">
    <property type="component" value="Unplaced"/>
</dbReference>
<evidence type="ECO:0000256" key="9">
    <source>
        <dbReference type="SAM" id="MobiDB-lite"/>
    </source>
</evidence>
<feature type="domain" description="Helicase ATP-binding" evidence="10">
    <location>
        <begin position="59"/>
        <end position="238"/>
    </location>
</feature>
<dbReference type="InterPro" id="IPR000629">
    <property type="entry name" value="RNA-helicase_DEAD-box_CS"/>
</dbReference>
<dbReference type="GO" id="GO:0005524">
    <property type="term" value="F:ATP binding"/>
    <property type="evidence" value="ECO:0007669"/>
    <property type="project" value="UniProtKB-KW"/>
</dbReference>
<dbReference type="InterPro" id="IPR014001">
    <property type="entry name" value="Helicase_ATP-bd"/>
</dbReference>
<feature type="region of interest" description="Disordered" evidence="9">
    <location>
        <begin position="521"/>
        <end position="553"/>
    </location>
</feature>
<dbReference type="GO" id="GO:0003724">
    <property type="term" value="F:RNA helicase activity"/>
    <property type="evidence" value="ECO:0007669"/>
    <property type="project" value="UniProtKB-EC"/>
</dbReference>
<evidence type="ECO:0000256" key="2">
    <source>
        <dbReference type="ARBA" id="ARBA00022741"/>
    </source>
</evidence>
<reference evidence="14" key="1">
    <citation type="submission" date="2022-11" db="UniProtKB">
        <authorList>
            <consortium name="WormBaseParasite"/>
        </authorList>
    </citation>
    <scope>IDENTIFICATION</scope>
</reference>
<dbReference type="SMART" id="SM00487">
    <property type="entry name" value="DEXDc"/>
    <property type="match status" value="1"/>
</dbReference>
<accession>A0A914HIK2</accession>
<dbReference type="InterPro" id="IPR014014">
    <property type="entry name" value="RNA_helicase_DEAD_Q_motif"/>
</dbReference>
<dbReference type="InterPro" id="IPR001650">
    <property type="entry name" value="Helicase_C-like"/>
</dbReference>
<dbReference type="FunFam" id="3.40.50.300:FF:000008">
    <property type="entry name" value="ATP-dependent RNA helicase RhlB"/>
    <property type="match status" value="1"/>
</dbReference>
<feature type="domain" description="DEAD-box RNA helicase Q" evidence="12">
    <location>
        <begin position="29"/>
        <end position="56"/>
    </location>
</feature>
<dbReference type="InterPro" id="IPR027417">
    <property type="entry name" value="P-loop_NTPase"/>
</dbReference>
<feature type="compositionally biased region" description="Gly residues" evidence="9">
    <location>
        <begin position="411"/>
        <end position="426"/>
    </location>
</feature>
<dbReference type="FunFam" id="3.40.50.300:FF:000079">
    <property type="entry name" value="probable ATP-dependent RNA helicase DDX17"/>
    <property type="match status" value="1"/>
</dbReference>
<comment type="similarity">
    <text evidence="8">Belongs to the DEAD box helicase family.</text>
</comment>
<organism evidence="13 14">
    <name type="scientific">Globodera rostochiensis</name>
    <name type="common">Golden nematode worm</name>
    <name type="synonym">Heterodera rostochiensis</name>
    <dbReference type="NCBI Taxonomy" id="31243"/>
    <lineage>
        <taxon>Eukaryota</taxon>
        <taxon>Metazoa</taxon>
        <taxon>Ecdysozoa</taxon>
        <taxon>Nematoda</taxon>
        <taxon>Chromadorea</taxon>
        <taxon>Rhabditida</taxon>
        <taxon>Tylenchina</taxon>
        <taxon>Tylenchomorpha</taxon>
        <taxon>Tylenchoidea</taxon>
        <taxon>Heteroderidae</taxon>
        <taxon>Heteroderinae</taxon>
        <taxon>Globodera</taxon>
    </lineage>
</organism>
<dbReference type="Pfam" id="PF00270">
    <property type="entry name" value="DEAD"/>
    <property type="match status" value="1"/>
</dbReference>
<dbReference type="GO" id="GO:0003676">
    <property type="term" value="F:nucleic acid binding"/>
    <property type="evidence" value="ECO:0007669"/>
    <property type="project" value="InterPro"/>
</dbReference>
<proteinExistence type="inferred from homology"/>
<evidence type="ECO:0000259" key="11">
    <source>
        <dbReference type="PROSITE" id="PS51194"/>
    </source>
</evidence>
<feature type="short sequence motif" description="Q motif" evidence="7">
    <location>
        <begin position="29"/>
        <end position="56"/>
    </location>
</feature>
<evidence type="ECO:0000256" key="5">
    <source>
        <dbReference type="ARBA" id="ARBA00022840"/>
    </source>
</evidence>
<evidence type="ECO:0000256" key="1">
    <source>
        <dbReference type="ARBA" id="ARBA00012552"/>
    </source>
</evidence>
<evidence type="ECO:0000256" key="4">
    <source>
        <dbReference type="ARBA" id="ARBA00022806"/>
    </source>
</evidence>
<dbReference type="GO" id="GO:0043186">
    <property type="term" value="C:P granule"/>
    <property type="evidence" value="ECO:0007669"/>
    <property type="project" value="UniProtKB-ARBA"/>
</dbReference>
<evidence type="ECO:0000256" key="3">
    <source>
        <dbReference type="ARBA" id="ARBA00022801"/>
    </source>
</evidence>
<keyword evidence="13" id="KW-1185">Reference proteome</keyword>
<dbReference type="SUPFAM" id="SSF52540">
    <property type="entry name" value="P-loop containing nucleoside triphosphate hydrolases"/>
    <property type="match status" value="1"/>
</dbReference>
<feature type="domain" description="Helicase C-terminal" evidence="11">
    <location>
        <begin position="256"/>
        <end position="400"/>
    </location>
</feature>
<dbReference type="PROSITE" id="PS51194">
    <property type="entry name" value="HELICASE_CTER"/>
    <property type="match status" value="1"/>
</dbReference>
<dbReference type="PANTHER" id="PTHR47958">
    <property type="entry name" value="ATP-DEPENDENT RNA HELICASE DBP3"/>
    <property type="match status" value="1"/>
</dbReference>
<evidence type="ECO:0000256" key="8">
    <source>
        <dbReference type="RuleBase" id="RU000492"/>
    </source>
</evidence>
<dbReference type="InterPro" id="IPR011545">
    <property type="entry name" value="DEAD/DEAH_box_helicase_dom"/>
</dbReference>
<evidence type="ECO:0000256" key="7">
    <source>
        <dbReference type="PROSITE-ProRule" id="PRU00552"/>
    </source>
</evidence>
<dbReference type="Gene3D" id="3.40.50.300">
    <property type="entry name" value="P-loop containing nucleotide triphosphate hydrolases"/>
    <property type="match status" value="2"/>
</dbReference>
<dbReference type="CDD" id="cd18787">
    <property type="entry name" value="SF2_C_DEAD"/>
    <property type="match status" value="1"/>
</dbReference>